<name>A0A6A8LPW7_9LACO</name>
<evidence type="ECO:0000313" key="4">
    <source>
        <dbReference type="Proteomes" id="UP000467635"/>
    </source>
</evidence>
<comment type="caution">
    <text evidence="1">The sequence shown here is derived from an EMBL/GenBank/DDBJ whole genome shotgun (WGS) entry which is preliminary data.</text>
</comment>
<evidence type="ECO:0000313" key="3">
    <source>
        <dbReference type="Proteomes" id="UP000437575"/>
    </source>
</evidence>
<proteinExistence type="predicted"/>
<organism evidence="1 3">
    <name type="scientific">Ligilactobacillus salivarius</name>
    <dbReference type="NCBI Taxonomy" id="1624"/>
    <lineage>
        <taxon>Bacteria</taxon>
        <taxon>Bacillati</taxon>
        <taxon>Bacillota</taxon>
        <taxon>Bacilli</taxon>
        <taxon>Lactobacillales</taxon>
        <taxon>Lactobacillaceae</taxon>
        <taxon>Ligilactobacillus</taxon>
    </lineage>
</organism>
<dbReference type="InterPro" id="IPR009057">
    <property type="entry name" value="Homeodomain-like_sf"/>
</dbReference>
<evidence type="ECO:0000313" key="2">
    <source>
        <dbReference type="EMBL" id="MSE07356.1"/>
    </source>
</evidence>
<dbReference type="Proteomes" id="UP000467635">
    <property type="component" value="Unassembled WGS sequence"/>
</dbReference>
<dbReference type="EMBL" id="WKKX01000020">
    <property type="protein sequence ID" value="MSE07356.1"/>
    <property type="molecule type" value="Genomic_DNA"/>
</dbReference>
<gene>
    <name evidence="2" type="ORF">GKC33_01080</name>
    <name evidence="1" type="ORF">GKC34_02205</name>
</gene>
<protein>
    <submittedName>
        <fullName evidence="1">Uncharacterized protein</fullName>
    </submittedName>
</protein>
<evidence type="ECO:0000313" key="1">
    <source>
        <dbReference type="EMBL" id="MSE04687.1"/>
    </source>
</evidence>
<sequence length="85" mass="10100">MYEYNKVYQELADILNDKDVEKIYKNFRGMQVNFPMRLYSRDSVKKKIAKQKGNIDIKDLAVQTGYSVYTIRLMVNELKDDNVIQ</sequence>
<dbReference type="EMBL" id="WKKZ01000038">
    <property type="protein sequence ID" value="MSE04687.1"/>
    <property type="molecule type" value="Genomic_DNA"/>
</dbReference>
<accession>A0A6A8LPW7</accession>
<reference evidence="3 4" key="1">
    <citation type="submission" date="2019-11" db="EMBL/GenBank/DDBJ databases">
        <title>Draft Genome Sequence of Plant Growth-Promoting Rhizosphere-Associated Bacteria.</title>
        <authorList>
            <person name="Vasilyev I.Y."/>
            <person name="Radchenko V."/>
            <person name="Ilnitskaya E.V."/>
        </authorList>
    </citation>
    <scope>NUCLEOTIDE SEQUENCE [LARGE SCALE GENOMIC DNA]</scope>
    <source>
        <strain evidence="2 4">VRA_01-1sq_f</strain>
        <strain evidence="1 3">VRA_1sq_f</strain>
    </source>
</reference>
<dbReference type="SUPFAM" id="SSF46689">
    <property type="entry name" value="Homeodomain-like"/>
    <property type="match status" value="1"/>
</dbReference>
<dbReference type="AlphaFoldDB" id="A0A6A8LPW7"/>
<dbReference type="Proteomes" id="UP000437575">
    <property type="component" value="Unassembled WGS sequence"/>
</dbReference>